<keyword evidence="2" id="KW-0812">Transmembrane</keyword>
<dbReference type="Proteomes" id="UP000230066">
    <property type="component" value="Unassembled WGS sequence"/>
</dbReference>
<proteinExistence type="predicted"/>
<evidence type="ECO:0000313" key="4">
    <source>
        <dbReference type="EMBL" id="THD25533.1"/>
    </source>
</evidence>
<feature type="signal peptide" evidence="3">
    <location>
        <begin position="1"/>
        <end position="34"/>
    </location>
</feature>
<keyword evidence="5" id="KW-1185">Reference proteome</keyword>
<keyword evidence="2" id="KW-1133">Transmembrane helix</keyword>
<name>A0A4E0RDG4_FASHE</name>
<comment type="caution">
    <text evidence="4">The sequence shown here is derived from an EMBL/GenBank/DDBJ whole genome shotgun (WGS) entry which is preliminary data.</text>
</comment>
<evidence type="ECO:0000256" key="2">
    <source>
        <dbReference type="SAM" id="Phobius"/>
    </source>
</evidence>
<gene>
    <name evidence="4" type="ORF">D915_003542</name>
</gene>
<protein>
    <submittedName>
        <fullName evidence="4">Dystroglycan</fullName>
    </submittedName>
</protein>
<feature type="compositionally biased region" description="Polar residues" evidence="1">
    <location>
        <begin position="1533"/>
        <end position="1542"/>
    </location>
</feature>
<evidence type="ECO:0000256" key="3">
    <source>
        <dbReference type="SAM" id="SignalP"/>
    </source>
</evidence>
<evidence type="ECO:0000256" key="1">
    <source>
        <dbReference type="SAM" id="MobiDB-lite"/>
    </source>
</evidence>
<keyword evidence="3" id="KW-0732">Signal</keyword>
<feature type="transmembrane region" description="Helical" evidence="2">
    <location>
        <begin position="1487"/>
        <end position="1513"/>
    </location>
</feature>
<reference evidence="4" key="1">
    <citation type="submission" date="2019-03" db="EMBL/GenBank/DDBJ databases">
        <title>Improved annotation for the trematode Fasciola hepatica.</title>
        <authorList>
            <person name="Choi Y.-J."/>
            <person name="Martin J."/>
            <person name="Mitreva M."/>
        </authorList>
    </citation>
    <scope>NUCLEOTIDE SEQUENCE [LARGE SCALE GENOMIC DNA]</scope>
</reference>
<keyword evidence="2" id="KW-0472">Membrane</keyword>
<feature type="region of interest" description="Disordered" evidence="1">
    <location>
        <begin position="1524"/>
        <end position="1554"/>
    </location>
</feature>
<dbReference type="EMBL" id="JXXN02001099">
    <property type="protein sequence ID" value="THD25533.1"/>
    <property type="molecule type" value="Genomic_DNA"/>
</dbReference>
<sequence>MWNTGHGITRHADGWKCYAIWIFSAIFLHVQIHSCPDDVDERIHHTVISGVPFDITVPENAELRSAVPRCLTLEKFQNLNSAKQYRWHMKGLCLADDFHHQNGSSNGQQTRTDAIILAFVRGRESEHITLCIELQLETALIVPESPLAYISLALTANNASSVMEPLSCFQGLTTVALLYLQGDLLQLNGRDRCILWHWLVVSIIDDQTLPGPLSGASEHRGSVTCPSAAFMQKGFRLITLPDVLVENLVILANASAKMEVQKAGQDVHKRFGIVYRIGCGSIAPEALRLLAALEKRFRKGLVKLVDLIPNYHKKVTDSFYISKWIVGDLVSAPQNKMLWNRRTARQVRTSKSLSEPDPLVAEVLGSLDEGSGLSPDYRFPSPGSAATYYPSIDGLTKTGRRLQPISPVKIIVHQITNVQFPPRTFEKLVDASNRDLVVTLYRPNLKGLSEMEIRSPDTPIERFGTVVPKDTKEWISFDAKSKIVRLRPLPQHVGDHQLVLCAVTSGRSRACEPFYVTVRRPAPFRKNFILRIPPGMFWCYRIPIYWFEELKAASFENLELIVNGDAPFSWDIQSAEICVVTMIRVEQIITLFFHASNINIAQSVEIEFRLSAKVPAVQRLISSSRLRLSLLWPGETKSYQLRELNRINATLAQALRVRVNPEVTASNLFIYDIIHLFSSANGSLPARLEFEWIFLPQGLPVDVDRDPLGELEQLRHIPRVGTLTGHQTSYLDRPNGVITLPALLNLCKSASLDGAEAALKATSDSFRPFLLDTVTMHELENSACYKAKQLTGRTPAGSSPLNSWGVGDTVTVRVMPEVISNFTVTAGVAFKKTINPEKATLLRRIQFMELVDTHGAKLGDTDWLGLTSDNSRLFGLPLKHHIRKQPYMFSLQIYSVDQKTPISVGFTVEVQDWFGADTDAETRPGYLVSGRLPNHRVRLRIMPTTTGSTWAIEPINSLDYRWHLSTAIDRFLRPHCPPPCNPDVGIWEMNKHESNAIFVVWAQLSLLMENTKLDPRIKDGDSLTSDTSSNVQSICPWEKLNRLQNLLTFAPSVVSVEKNKGLVTGYAANRQIFLAPWAAPSAPFRNHLATSGLGTVEAAVVDRIGVCARGNENKSEAFTSNLKMGQVLNTSGSSVHTFTIYTGEGFRYKIPQAEDIKGKTKEELHLYDMTGQRIGTSSWIGLEDDKVTVFGILMGNAVQPITYRFRIASDPHAQQGVTFAVFVAGSNPLLPAVYNHRVIMRFGSENGQRWVGGHSLADRWRIVLALDVFLRPQCATDPECKEDMDVLLLTFNYHANGFTVIWSEKSLLMKTSNEWDTPGTTPFNPLRQKWATRSKRSQNLYDNYHRSFKPVVSAAKLVASNVSNSQKNDRLKRSADPTRNNPVLTCPEQDIIYLERRLLGDTGYGLLPLPELTHHLKASGVGFLKEVQVERLGPCAKSLINTELYLPDPEVSTKNEPSYEPGGKITESFASGVSSFGPTQSKDRQRLVLLGTILPVCGGVICILLGILAFVWYRKRNKRGHPRLDVSSKLMDQATSPNNPETEQMLKQDRNPPRQTVIMMNNREKAGSINLRKPTNGNGPKVTIHPELMGPNVPPPSKPLILPNERPPLKPPEYNLAYTDSPATSPPQYRNGTTQMATAAFPSMMSSNMMAGSSPHPVSKLYYGARPNPYRNLPPPIETKPGVPFLAPQMPYAPYKRVTGMQPDISHTLPR</sequence>
<evidence type="ECO:0000313" key="5">
    <source>
        <dbReference type="Proteomes" id="UP000230066"/>
    </source>
</evidence>
<accession>A0A4E0RDG4</accession>
<feature type="chain" id="PRO_5020041435" evidence="3">
    <location>
        <begin position="35"/>
        <end position="1711"/>
    </location>
</feature>
<organism evidence="4 5">
    <name type="scientific">Fasciola hepatica</name>
    <name type="common">Liver fluke</name>
    <dbReference type="NCBI Taxonomy" id="6192"/>
    <lineage>
        <taxon>Eukaryota</taxon>
        <taxon>Metazoa</taxon>
        <taxon>Spiralia</taxon>
        <taxon>Lophotrochozoa</taxon>
        <taxon>Platyhelminthes</taxon>
        <taxon>Trematoda</taxon>
        <taxon>Digenea</taxon>
        <taxon>Plagiorchiida</taxon>
        <taxon>Echinostomata</taxon>
        <taxon>Echinostomatoidea</taxon>
        <taxon>Fasciolidae</taxon>
        <taxon>Fasciola</taxon>
    </lineage>
</organism>